<dbReference type="EMBL" id="JARK01001425">
    <property type="protein sequence ID" value="EYC04167.1"/>
    <property type="molecule type" value="Genomic_DNA"/>
</dbReference>
<reference evidence="2" key="1">
    <citation type="journal article" date="2015" name="Nat. Genet.">
        <title>The genome and transcriptome of the zoonotic hookworm Ancylostoma ceylanicum identify infection-specific gene families.</title>
        <authorList>
            <person name="Schwarz E.M."/>
            <person name="Hu Y."/>
            <person name="Antoshechkin I."/>
            <person name="Miller M.M."/>
            <person name="Sternberg P.W."/>
            <person name="Aroian R.V."/>
        </authorList>
    </citation>
    <scope>NUCLEOTIDE SEQUENCE</scope>
    <source>
        <strain evidence="2">HY135</strain>
    </source>
</reference>
<dbReference type="OrthoDB" id="8060176at2759"/>
<dbReference type="Proteomes" id="UP000024635">
    <property type="component" value="Unassembled WGS sequence"/>
</dbReference>
<accession>A0A016TNC9</accession>
<protein>
    <submittedName>
        <fullName evidence="1">Uncharacterized protein</fullName>
    </submittedName>
</protein>
<name>A0A016TNC9_9BILA</name>
<comment type="caution">
    <text evidence="1">The sequence shown here is derived from an EMBL/GenBank/DDBJ whole genome shotgun (WGS) entry which is preliminary data.</text>
</comment>
<keyword evidence="2" id="KW-1185">Reference proteome</keyword>
<organism evidence="1 2">
    <name type="scientific">Ancylostoma ceylanicum</name>
    <dbReference type="NCBI Taxonomy" id="53326"/>
    <lineage>
        <taxon>Eukaryota</taxon>
        <taxon>Metazoa</taxon>
        <taxon>Ecdysozoa</taxon>
        <taxon>Nematoda</taxon>
        <taxon>Chromadorea</taxon>
        <taxon>Rhabditida</taxon>
        <taxon>Rhabditina</taxon>
        <taxon>Rhabditomorpha</taxon>
        <taxon>Strongyloidea</taxon>
        <taxon>Ancylostomatidae</taxon>
        <taxon>Ancylostomatinae</taxon>
        <taxon>Ancylostoma</taxon>
    </lineage>
</organism>
<gene>
    <name evidence="1" type="primary">Acey_s0089.g2261</name>
    <name evidence="1" type="ORF">Y032_0089g2261</name>
</gene>
<evidence type="ECO:0000313" key="1">
    <source>
        <dbReference type="EMBL" id="EYC04167.1"/>
    </source>
</evidence>
<dbReference type="AlphaFoldDB" id="A0A016TNC9"/>
<sequence length="109" mass="12657">MSFDLTKFNLDGLDGNTYCWGGFHNELQFFYKRCFGAATVMVWGGLYPEEGLDIALILTRVNSSDFNGVFLVQLLFFRNSTTQHCSFFRRTTWLSTTVVHRRHGLWKAM</sequence>
<proteinExistence type="predicted"/>
<evidence type="ECO:0000313" key="2">
    <source>
        <dbReference type="Proteomes" id="UP000024635"/>
    </source>
</evidence>